<feature type="domain" description="Cytochrome c" evidence="5">
    <location>
        <begin position="13"/>
        <end position="100"/>
    </location>
</feature>
<evidence type="ECO:0000256" key="1">
    <source>
        <dbReference type="ARBA" id="ARBA00022617"/>
    </source>
</evidence>
<dbReference type="InterPro" id="IPR036909">
    <property type="entry name" value="Cyt_c-like_dom_sf"/>
</dbReference>
<dbReference type="EMBL" id="MBPK01000003">
    <property type="protein sequence ID" value="PKT82530.1"/>
    <property type="molecule type" value="Genomic_DNA"/>
</dbReference>
<organism evidence="6 7">
    <name type="scientific">Helicobacter winghamensis</name>
    <dbReference type="NCBI Taxonomy" id="157268"/>
    <lineage>
        <taxon>Bacteria</taxon>
        <taxon>Pseudomonadati</taxon>
        <taxon>Campylobacterota</taxon>
        <taxon>Epsilonproteobacteria</taxon>
        <taxon>Campylobacterales</taxon>
        <taxon>Helicobacteraceae</taxon>
        <taxon>Helicobacter</taxon>
    </lineage>
</organism>
<dbReference type="SUPFAM" id="SSF46626">
    <property type="entry name" value="Cytochrome c"/>
    <property type="match status" value="1"/>
</dbReference>
<dbReference type="GO" id="GO:0046872">
    <property type="term" value="F:metal ion binding"/>
    <property type="evidence" value="ECO:0007669"/>
    <property type="project" value="UniProtKB-KW"/>
</dbReference>
<evidence type="ECO:0000259" key="5">
    <source>
        <dbReference type="PROSITE" id="PS51007"/>
    </source>
</evidence>
<keyword evidence="1 4" id="KW-0349">Heme</keyword>
<dbReference type="AlphaFoldDB" id="A0A2N3PLA8"/>
<dbReference type="Proteomes" id="UP000233350">
    <property type="component" value="Unassembled WGS sequence"/>
</dbReference>
<reference evidence="6 7" key="1">
    <citation type="submission" date="2016-07" db="EMBL/GenBank/DDBJ databases">
        <title>Detection of Helicobacter winghamensis from caecal content of red fox (Vulpes vulpes).</title>
        <authorList>
            <person name="Zanoni R.G."/>
            <person name="Florio D."/>
            <person name="Caffara M."/>
            <person name="Renzi M."/>
            <person name="Parisi A."/>
            <person name="Pasquali F."/>
            <person name="Manfreda G."/>
        </authorList>
    </citation>
    <scope>NUCLEOTIDE SEQUENCE [LARGE SCALE GENOMIC DNA]</scope>
    <source>
        <strain evidence="6 7">295_13</strain>
    </source>
</reference>
<accession>A0A2N3PLA8</accession>
<evidence type="ECO:0000256" key="3">
    <source>
        <dbReference type="ARBA" id="ARBA00023004"/>
    </source>
</evidence>
<gene>
    <name evidence="6" type="ORF">BCM31_05915</name>
</gene>
<evidence type="ECO:0000256" key="4">
    <source>
        <dbReference type="PROSITE-ProRule" id="PRU00433"/>
    </source>
</evidence>
<proteinExistence type="predicted"/>
<dbReference type="GO" id="GO:0020037">
    <property type="term" value="F:heme binding"/>
    <property type="evidence" value="ECO:0007669"/>
    <property type="project" value="InterPro"/>
</dbReference>
<dbReference type="GO" id="GO:0009055">
    <property type="term" value="F:electron transfer activity"/>
    <property type="evidence" value="ECO:0007669"/>
    <property type="project" value="InterPro"/>
</dbReference>
<sequence length="103" mass="11913">MMEFLIAEESFITPLEYGKMLYENPRGIGCVECHGQYGQGDKIANYIHKNQAKSIHAPRINNLDFTAFKNALQSGKRVMPKYYLTSDEIETIYKYLQSVKQNQ</sequence>
<dbReference type="STRING" id="556267.HWAG_01498"/>
<keyword evidence="2 4" id="KW-0479">Metal-binding</keyword>
<dbReference type="PROSITE" id="PS51007">
    <property type="entry name" value="CYTC"/>
    <property type="match status" value="1"/>
</dbReference>
<evidence type="ECO:0000256" key="2">
    <source>
        <dbReference type="ARBA" id="ARBA00022723"/>
    </source>
</evidence>
<dbReference type="Pfam" id="PF00034">
    <property type="entry name" value="Cytochrom_C"/>
    <property type="match status" value="1"/>
</dbReference>
<evidence type="ECO:0000313" key="6">
    <source>
        <dbReference type="EMBL" id="PKT82530.1"/>
    </source>
</evidence>
<protein>
    <submittedName>
        <fullName evidence="6">Cytochrome C oxidase subunit III</fullName>
    </submittedName>
</protein>
<keyword evidence="7" id="KW-1185">Reference proteome</keyword>
<dbReference type="InterPro" id="IPR009056">
    <property type="entry name" value="Cyt_c-like_dom"/>
</dbReference>
<name>A0A2N3PLA8_9HELI</name>
<dbReference type="OrthoDB" id="5328547at2"/>
<evidence type="ECO:0000313" key="7">
    <source>
        <dbReference type="Proteomes" id="UP000233350"/>
    </source>
</evidence>
<dbReference type="Gene3D" id="1.10.760.10">
    <property type="entry name" value="Cytochrome c-like domain"/>
    <property type="match status" value="1"/>
</dbReference>
<keyword evidence="3 4" id="KW-0408">Iron</keyword>
<comment type="caution">
    <text evidence="6">The sequence shown here is derived from an EMBL/GenBank/DDBJ whole genome shotgun (WGS) entry which is preliminary data.</text>
</comment>